<organism evidence="2 3">
    <name type="scientific">Fructobacillus durionis</name>
    <dbReference type="NCBI Taxonomy" id="283737"/>
    <lineage>
        <taxon>Bacteria</taxon>
        <taxon>Bacillati</taxon>
        <taxon>Bacillota</taxon>
        <taxon>Bacilli</taxon>
        <taxon>Lactobacillales</taxon>
        <taxon>Lactobacillaceae</taxon>
        <taxon>Fructobacillus</taxon>
    </lineage>
</organism>
<dbReference type="SUPFAM" id="SSF52540">
    <property type="entry name" value="P-loop containing nucleoside triphosphate hydrolases"/>
    <property type="match status" value="1"/>
</dbReference>
<name>A0A1I1FQX5_9LACO</name>
<dbReference type="InterPro" id="IPR002789">
    <property type="entry name" value="HerA_central"/>
</dbReference>
<keyword evidence="3" id="KW-1185">Reference proteome</keyword>
<evidence type="ECO:0000313" key="2">
    <source>
        <dbReference type="EMBL" id="SFB99390.1"/>
    </source>
</evidence>
<accession>A0A1I1FQX5</accession>
<dbReference type="EMBL" id="FOLI01000003">
    <property type="protein sequence ID" value="SFB99390.1"/>
    <property type="molecule type" value="Genomic_DNA"/>
</dbReference>
<proteinExistence type="predicted"/>
<sequence>MADEKVKLNLGQGAWHRAISIDYADLLSKHLLIMGQTGSGKSTSAKQIINELQKNNVTNMVFDPTGEYSRDLNNRVTYKVGQNAFIDIRALSAEEITKLLGLNWNGELTAKLQSAIISLRIQSVINPYSRELYSKVNRPVSEFERSEQALTILNQNYAIELLAKQLVQEFVVPFADERSDYSVLGQELDRARIQQYWPQIQELEQLLSDDTLNRIFHFQAVESKTTQYDLPFILKTFEGKVNQKRSLIIDLSALQPYPAVQQRVLSFLMDTILLNRLASRTERPVAVFLDEAHRYIPLDQAINENGLFHLLREGRKVNLNVVISTQSLQDLPEALRGQLASNLVHRYQSTNDLSSLMLSKRFLKKLPQLPVGEALLLGNGKPSIIAVQKPESM</sequence>
<dbReference type="SMART" id="SM00382">
    <property type="entry name" value="AAA"/>
    <property type="match status" value="1"/>
</dbReference>
<evidence type="ECO:0000313" key="3">
    <source>
        <dbReference type="Proteomes" id="UP000199376"/>
    </source>
</evidence>
<dbReference type="RefSeq" id="WP_091502262.1">
    <property type="nucleotide sequence ID" value="NZ_FOLI01000003.1"/>
</dbReference>
<dbReference type="Gene3D" id="3.40.50.300">
    <property type="entry name" value="P-loop containing nucleotide triphosphate hydrolases"/>
    <property type="match status" value="2"/>
</dbReference>
<reference evidence="3" key="1">
    <citation type="submission" date="2016-10" db="EMBL/GenBank/DDBJ databases">
        <authorList>
            <person name="Varghese N."/>
            <person name="Submissions S."/>
        </authorList>
    </citation>
    <scope>NUCLEOTIDE SEQUENCE [LARGE SCALE GENOMIC DNA]</scope>
    <source>
        <strain evidence="3">DSM 19113</strain>
    </source>
</reference>
<dbReference type="OrthoDB" id="9806951at2"/>
<evidence type="ECO:0000259" key="1">
    <source>
        <dbReference type="SMART" id="SM00382"/>
    </source>
</evidence>
<dbReference type="InterPro" id="IPR003593">
    <property type="entry name" value="AAA+_ATPase"/>
</dbReference>
<feature type="domain" description="AAA+ ATPase" evidence="1">
    <location>
        <begin position="27"/>
        <end position="350"/>
    </location>
</feature>
<dbReference type="PANTHER" id="PTHR42957">
    <property type="entry name" value="HELICASE MJ1565-RELATED"/>
    <property type="match status" value="1"/>
</dbReference>
<dbReference type="PANTHER" id="PTHR42957:SF1">
    <property type="entry name" value="HELICASE MJ1565-RELATED"/>
    <property type="match status" value="1"/>
</dbReference>
<protein>
    <recommendedName>
        <fullName evidence="1">AAA+ ATPase domain-containing protein</fullName>
    </recommendedName>
</protein>
<dbReference type="InterPro" id="IPR008571">
    <property type="entry name" value="HerA-like"/>
</dbReference>
<dbReference type="InterPro" id="IPR027417">
    <property type="entry name" value="P-loop_NTPase"/>
</dbReference>
<gene>
    <name evidence="2" type="ORF">SAMN05660453_0781</name>
</gene>
<dbReference type="Pfam" id="PF01935">
    <property type="entry name" value="DUF87"/>
    <property type="match status" value="1"/>
</dbReference>
<dbReference type="AlphaFoldDB" id="A0A1I1FQX5"/>
<dbReference type="Proteomes" id="UP000199376">
    <property type="component" value="Unassembled WGS sequence"/>
</dbReference>
<dbReference type="STRING" id="283737.SAMN05660453_0781"/>